<accession>A0ABR3XTX0</accession>
<comment type="caution">
    <text evidence="3">The sequence shown here is derived from an EMBL/GenBank/DDBJ whole genome shotgun (WGS) entry which is preliminary data.</text>
</comment>
<keyword evidence="4" id="KW-1185">Reference proteome</keyword>
<evidence type="ECO:0000256" key="1">
    <source>
        <dbReference type="ARBA" id="ARBA00023125"/>
    </source>
</evidence>
<dbReference type="InterPro" id="IPR012340">
    <property type="entry name" value="NA-bd_OB-fold"/>
</dbReference>
<protein>
    <submittedName>
        <fullName evidence="3">SsDNA-binding protein, mitochondrial</fullName>
    </submittedName>
</protein>
<dbReference type="Pfam" id="PF00436">
    <property type="entry name" value="SSB"/>
    <property type="match status" value="1"/>
</dbReference>
<dbReference type="PANTHER" id="PTHR10302">
    <property type="entry name" value="SINGLE-STRANDED DNA-BINDING PROTEIN"/>
    <property type="match status" value="1"/>
</dbReference>
<organism evidence="3 4">
    <name type="scientific">Paecilomyces lecythidis</name>
    <dbReference type="NCBI Taxonomy" id="3004212"/>
    <lineage>
        <taxon>Eukaryota</taxon>
        <taxon>Fungi</taxon>
        <taxon>Dikarya</taxon>
        <taxon>Ascomycota</taxon>
        <taxon>Pezizomycotina</taxon>
        <taxon>Eurotiomycetes</taxon>
        <taxon>Eurotiomycetidae</taxon>
        <taxon>Eurotiales</taxon>
        <taxon>Thermoascaceae</taxon>
        <taxon>Paecilomyces</taxon>
    </lineage>
</organism>
<dbReference type="InterPro" id="IPR000424">
    <property type="entry name" value="Primosome_PriB/ssb"/>
</dbReference>
<dbReference type="CDD" id="cd04496">
    <property type="entry name" value="SSB_OBF"/>
    <property type="match status" value="1"/>
</dbReference>
<dbReference type="NCBIfam" id="TIGR00621">
    <property type="entry name" value="ssb"/>
    <property type="match status" value="1"/>
</dbReference>
<sequence>MRAFTPLRPFLRAPATTFSARSFSSSPAHSVARLILTGRLGTDPELQATSTGQDVVKYVVATSYGPRDNRQTSWFRVSSFQPEGPQRDHLLSLPKGTLVYVEGDASIRSYEDAEGKRQSSLSVVQRTLEVLKRPHSDSFPPEGTQ</sequence>
<dbReference type="Gene3D" id="2.40.50.140">
    <property type="entry name" value="Nucleic acid-binding proteins"/>
    <property type="match status" value="1"/>
</dbReference>
<proteinExistence type="predicted"/>
<name>A0ABR3XTX0_9EURO</name>
<reference evidence="3 4" key="1">
    <citation type="journal article" date="2024" name="IMA Fungus">
        <title>IMA Genome - F19 : A genome assembly and annotation guide to empower mycologists, including annotated draft genome sequences of Ceratocystis pirilliformis, Diaporthe australafricana, Fusarium ophioides, Paecilomyces lecythidis, and Sporothrix stenoceras.</title>
        <authorList>
            <person name="Aylward J."/>
            <person name="Wilson A.M."/>
            <person name="Visagie C.M."/>
            <person name="Spraker J."/>
            <person name="Barnes I."/>
            <person name="Buitendag C."/>
            <person name="Ceriani C."/>
            <person name="Del Mar Angel L."/>
            <person name="du Plessis D."/>
            <person name="Fuchs T."/>
            <person name="Gasser K."/>
            <person name="Kramer D."/>
            <person name="Li W."/>
            <person name="Munsamy K."/>
            <person name="Piso A."/>
            <person name="Price J.L."/>
            <person name="Sonnekus B."/>
            <person name="Thomas C."/>
            <person name="van der Nest A."/>
            <person name="van Dijk A."/>
            <person name="van Heerden A."/>
            <person name="van Vuuren N."/>
            <person name="Yilmaz N."/>
            <person name="Duong T.A."/>
            <person name="van der Merwe N.A."/>
            <person name="Wingfield M.J."/>
            <person name="Wingfield B.D."/>
        </authorList>
    </citation>
    <scope>NUCLEOTIDE SEQUENCE [LARGE SCALE GENOMIC DNA]</scope>
    <source>
        <strain evidence="3 4">CMW 18167</strain>
    </source>
</reference>
<evidence type="ECO:0000256" key="2">
    <source>
        <dbReference type="PROSITE-ProRule" id="PRU00252"/>
    </source>
</evidence>
<dbReference type="EMBL" id="JAVDPF010000011">
    <property type="protein sequence ID" value="KAL1878982.1"/>
    <property type="molecule type" value="Genomic_DNA"/>
</dbReference>
<dbReference type="PANTHER" id="PTHR10302:SF0">
    <property type="entry name" value="SINGLE-STRANDED DNA-BINDING PROTEIN, MITOCHONDRIAL"/>
    <property type="match status" value="1"/>
</dbReference>
<dbReference type="PROSITE" id="PS50935">
    <property type="entry name" value="SSB"/>
    <property type="match status" value="1"/>
</dbReference>
<gene>
    <name evidence="3" type="primary">RIM1</name>
    <name evidence="3" type="ORF">Plec18167_004277</name>
</gene>
<dbReference type="SUPFAM" id="SSF50249">
    <property type="entry name" value="Nucleic acid-binding proteins"/>
    <property type="match status" value="1"/>
</dbReference>
<evidence type="ECO:0000313" key="4">
    <source>
        <dbReference type="Proteomes" id="UP001583193"/>
    </source>
</evidence>
<dbReference type="Proteomes" id="UP001583193">
    <property type="component" value="Unassembled WGS sequence"/>
</dbReference>
<dbReference type="InterPro" id="IPR011344">
    <property type="entry name" value="ssDNA-bd"/>
</dbReference>
<evidence type="ECO:0000313" key="3">
    <source>
        <dbReference type="EMBL" id="KAL1878982.1"/>
    </source>
</evidence>
<keyword evidence="1 2" id="KW-0238">DNA-binding</keyword>